<feature type="transmembrane region" description="Helical" evidence="1">
    <location>
        <begin position="385"/>
        <end position="405"/>
    </location>
</feature>
<evidence type="ECO:0000313" key="2">
    <source>
        <dbReference type="EMBL" id="SCZ78632.1"/>
    </source>
</evidence>
<feature type="transmembrane region" description="Helical" evidence="1">
    <location>
        <begin position="237"/>
        <end position="256"/>
    </location>
</feature>
<keyword evidence="1" id="KW-0472">Membrane</keyword>
<feature type="transmembrane region" description="Helical" evidence="1">
    <location>
        <begin position="131"/>
        <end position="150"/>
    </location>
</feature>
<feature type="transmembrane region" description="Helical" evidence="1">
    <location>
        <begin position="354"/>
        <end position="373"/>
    </location>
</feature>
<feature type="transmembrane region" description="Helical" evidence="1">
    <location>
        <begin position="156"/>
        <end position="178"/>
    </location>
</feature>
<dbReference type="AlphaFoldDB" id="A0A1G5RWY8"/>
<reference evidence="2 3" key="1">
    <citation type="submission" date="2016-10" db="EMBL/GenBank/DDBJ databases">
        <authorList>
            <person name="de Groot N.N."/>
        </authorList>
    </citation>
    <scope>NUCLEOTIDE SEQUENCE [LARGE SCALE GENOMIC DNA]</scope>
    <source>
        <strain evidence="2 3">DSM 10317</strain>
    </source>
</reference>
<feature type="transmembrane region" description="Helical" evidence="1">
    <location>
        <begin position="185"/>
        <end position="201"/>
    </location>
</feature>
<proteinExistence type="predicted"/>
<evidence type="ECO:0000313" key="3">
    <source>
        <dbReference type="Proteomes" id="UP000199428"/>
    </source>
</evidence>
<dbReference type="EMBL" id="FMWK01000006">
    <property type="protein sequence ID" value="SCZ78632.1"/>
    <property type="molecule type" value="Genomic_DNA"/>
</dbReference>
<organism evidence="2 3">
    <name type="scientific">Pseudobutyrivibrio xylanivorans</name>
    <dbReference type="NCBI Taxonomy" id="185007"/>
    <lineage>
        <taxon>Bacteria</taxon>
        <taxon>Bacillati</taxon>
        <taxon>Bacillota</taxon>
        <taxon>Clostridia</taxon>
        <taxon>Lachnospirales</taxon>
        <taxon>Lachnospiraceae</taxon>
        <taxon>Pseudobutyrivibrio</taxon>
    </lineage>
</organism>
<feature type="transmembrane region" description="Helical" evidence="1">
    <location>
        <begin position="207"/>
        <end position="225"/>
    </location>
</feature>
<name>A0A1G5RWY8_PSEXY</name>
<feature type="transmembrane region" description="Helical" evidence="1">
    <location>
        <begin position="21"/>
        <end position="41"/>
    </location>
</feature>
<feature type="transmembrane region" description="Helical" evidence="1">
    <location>
        <begin position="285"/>
        <end position="304"/>
    </location>
</feature>
<keyword evidence="1" id="KW-1133">Transmembrane helix</keyword>
<keyword evidence="1" id="KW-0812">Transmembrane</keyword>
<evidence type="ECO:0008006" key="4">
    <source>
        <dbReference type="Google" id="ProtNLM"/>
    </source>
</evidence>
<dbReference type="Proteomes" id="UP000199428">
    <property type="component" value="Unassembled WGS sequence"/>
</dbReference>
<feature type="transmembrane region" description="Helical" evidence="1">
    <location>
        <begin position="99"/>
        <end position="119"/>
    </location>
</feature>
<gene>
    <name evidence="2" type="ORF">SAMN02910350_01369</name>
</gene>
<evidence type="ECO:0000256" key="1">
    <source>
        <dbReference type="SAM" id="Phobius"/>
    </source>
</evidence>
<protein>
    <recommendedName>
        <fullName evidence="4">Glucosyl transferase GtrII</fullName>
    </recommendedName>
</protein>
<sequence>MGKGLFWRKEHKESKYVVNMLILIGYAFLVAPMFFCMLNAVPASDDFAFGSRTLSQNLFVDAVKYSWWNWLYHSGRWLTFFFQKLINPLNTHAHLGRFYGIWMICVFMIGFFVIKYSLTVVLNSLFDKTKLNTNVVVFFIMTVLLSTYYYSEAYNWYIGATAYAIPLSLLMLSVAYAIRYEETHLTRYYVGLILAGLIPATNEFLDIPIGLLYVYVVFLVFPKTFEDKKQIINRCIPLILFIICGITVVFAPGNFVRQGGYDVQPNFMMATKQIIIDMLVRLKDIVAHHPFTLINWIVLVYLGIKAGTLRERNNIVITIIITFLSTFGAVFPYVYGRAFDTTYLDVRMQYIFDYMILIGVCIGCIRFGIFLATRFNVGCTRNVQIATRVVIVAVAVLMLGVRGGYSNIAQIGIIRNSGLIKESYIYWDNVIEEIENSNETDVVINRDNEPSWSPYFLFMGLIEEDVYDESLDTVYSSRVILPNVYYHKNSIKYTLNYK</sequence>
<feature type="transmembrane region" description="Helical" evidence="1">
    <location>
        <begin position="316"/>
        <end position="334"/>
    </location>
</feature>
<accession>A0A1G5RWY8</accession>
<dbReference type="RefSeq" id="WP_090162287.1">
    <property type="nucleotide sequence ID" value="NZ_FMWK01000006.1"/>
</dbReference>